<protein>
    <submittedName>
        <fullName evidence="4">HupE/UreJ family protein</fullName>
    </submittedName>
</protein>
<feature type="transmembrane region" description="Helical" evidence="2">
    <location>
        <begin position="376"/>
        <end position="396"/>
    </location>
</feature>
<sequence>MLWLRRTLVGAFACIVAVLALAVPASAHVVPTSTIELAVTDTNIVATVEIPLDDLAAAAGIDLGDETQADVDAAATAIEAYLLKHFTPTSNDGTAWTVTEGDLVVETTGDTATTGTYQALETTFTLSPPAGSDTAEEESSFNLGYDAVVEKVATHVTIVTIESDTTDDDFSGAYEVGTVQRSTVTNTVEELHVDLTSGTSRAAFLDMVRLGMQHIKDGTDHQLFLLTLLLPAPLLAVRRRWGLFVPTSTAVRRIGAITLSFTLGHSLTLALGALGLPAPQRLVEAAIALSILVAAIHAVRPIFPGREALVAGAFGLVHGLAFSETLRALDLSGPHLVLALLGFNVGIEAMQLIVVALVLPPLLLLARTNSYQRLRVVAAAATGTAALGWLAARLGATNPIGNLADELGTLSIPLVVALWLLAIARSIAAPGKRAPRRSSQRASRTRGRLAGNVPDPAAHALGTSHQPGDPYAPKHQHQI</sequence>
<keyword evidence="5" id="KW-1185">Reference proteome</keyword>
<dbReference type="Pfam" id="PF13795">
    <property type="entry name" value="HupE_UreJ_2"/>
    <property type="match status" value="1"/>
</dbReference>
<keyword evidence="2" id="KW-0472">Membrane</keyword>
<feature type="region of interest" description="Disordered" evidence="1">
    <location>
        <begin position="433"/>
        <end position="479"/>
    </location>
</feature>
<dbReference type="EMBL" id="JBHLXH010000001">
    <property type="protein sequence ID" value="MFC0221189.1"/>
    <property type="molecule type" value="Genomic_DNA"/>
</dbReference>
<keyword evidence="2" id="KW-1133">Transmembrane helix</keyword>
<evidence type="ECO:0000313" key="4">
    <source>
        <dbReference type="EMBL" id="MFC0221189.1"/>
    </source>
</evidence>
<evidence type="ECO:0000313" key="5">
    <source>
        <dbReference type="Proteomes" id="UP001589698"/>
    </source>
</evidence>
<organism evidence="4 5">
    <name type="scientific">Nocardioides zeicaulis</name>
    <dbReference type="NCBI Taxonomy" id="1776857"/>
    <lineage>
        <taxon>Bacteria</taxon>
        <taxon>Bacillati</taxon>
        <taxon>Actinomycetota</taxon>
        <taxon>Actinomycetes</taxon>
        <taxon>Propionibacteriales</taxon>
        <taxon>Nocardioidaceae</taxon>
        <taxon>Nocardioides</taxon>
    </lineage>
</organism>
<feature type="transmembrane region" description="Helical" evidence="2">
    <location>
        <begin position="408"/>
        <end position="428"/>
    </location>
</feature>
<accession>A0ABV6DX43</accession>
<evidence type="ECO:0000256" key="2">
    <source>
        <dbReference type="SAM" id="Phobius"/>
    </source>
</evidence>
<reference evidence="4 5" key="1">
    <citation type="submission" date="2024-09" db="EMBL/GenBank/DDBJ databases">
        <authorList>
            <person name="Sun Q."/>
            <person name="Mori K."/>
        </authorList>
    </citation>
    <scope>NUCLEOTIDE SEQUENCE [LARGE SCALE GENOMIC DNA]</scope>
    <source>
        <strain evidence="4 5">CCM 8654</strain>
    </source>
</reference>
<keyword evidence="2" id="KW-0812">Transmembrane</keyword>
<feature type="transmembrane region" description="Helical" evidence="2">
    <location>
        <begin position="335"/>
        <end position="364"/>
    </location>
</feature>
<feature type="compositionally biased region" description="Basic residues" evidence="1">
    <location>
        <begin position="433"/>
        <end position="447"/>
    </location>
</feature>
<dbReference type="Proteomes" id="UP001589698">
    <property type="component" value="Unassembled WGS sequence"/>
</dbReference>
<dbReference type="RefSeq" id="WP_378516895.1">
    <property type="nucleotide sequence ID" value="NZ_CBCSDI010000052.1"/>
</dbReference>
<feature type="chain" id="PRO_5045297084" evidence="3">
    <location>
        <begin position="23"/>
        <end position="479"/>
    </location>
</feature>
<proteinExistence type="predicted"/>
<dbReference type="InterPro" id="IPR032809">
    <property type="entry name" value="Put_HupE_UreJ"/>
</dbReference>
<name>A0ABV6DX43_9ACTN</name>
<evidence type="ECO:0000256" key="3">
    <source>
        <dbReference type="SAM" id="SignalP"/>
    </source>
</evidence>
<evidence type="ECO:0000256" key="1">
    <source>
        <dbReference type="SAM" id="MobiDB-lite"/>
    </source>
</evidence>
<keyword evidence="3" id="KW-0732">Signal</keyword>
<gene>
    <name evidence="4" type="ORF">ACFFJG_01745</name>
</gene>
<feature type="signal peptide" evidence="3">
    <location>
        <begin position="1"/>
        <end position="22"/>
    </location>
</feature>
<comment type="caution">
    <text evidence="4">The sequence shown here is derived from an EMBL/GenBank/DDBJ whole genome shotgun (WGS) entry which is preliminary data.</text>
</comment>